<comment type="caution">
    <text evidence="2">The sequence shown here is derived from an EMBL/GenBank/DDBJ whole genome shotgun (WGS) entry which is preliminary data.</text>
</comment>
<dbReference type="Pfam" id="PF17319">
    <property type="entry name" value="DUF5362"/>
    <property type="match status" value="1"/>
</dbReference>
<evidence type="ECO:0000313" key="3">
    <source>
        <dbReference type="Proteomes" id="UP000037267"/>
    </source>
</evidence>
<dbReference type="Proteomes" id="UP000037267">
    <property type="component" value="Unassembled WGS sequence"/>
</dbReference>
<keyword evidence="1" id="KW-1133">Transmembrane helix</keyword>
<name>A0A0L0W8Z6_GOTPU</name>
<reference evidence="3" key="1">
    <citation type="submission" date="2015-07" db="EMBL/GenBank/DDBJ databases">
        <title>Draft genome sequence of the purine-degrading Gottschalkia purinilyticum DSM 1384 (formerly Clostridium purinilyticum).</title>
        <authorList>
            <person name="Poehlein A."/>
            <person name="Schiel-Bengelsdorf B."/>
            <person name="Bengelsdorf F.R."/>
            <person name="Daniel R."/>
            <person name="Duerre P."/>
        </authorList>
    </citation>
    <scope>NUCLEOTIDE SEQUENCE [LARGE SCALE GENOMIC DNA]</scope>
    <source>
        <strain evidence="3">DSM 1384</strain>
    </source>
</reference>
<organism evidence="2 3">
    <name type="scientific">Gottschalkia purinilytica</name>
    <name type="common">Clostridium purinilyticum</name>
    <dbReference type="NCBI Taxonomy" id="1503"/>
    <lineage>
        <taxon>Bacteria</taxon>
        <taxon>Bacillati</taxon>
        <taxon>Bacillota</taxon>
        <taxon>Tissierellia</taxon>
        <taxon>Tissierellales</taxon>
        <taxon>Gottschalkiaceae</taxon>
        <taxon>Gottschalkia</taxon>
    </lineage>
</organism>
<evidence type="ECO:0000256" key="1">
    <source>
        <dbReference type="SAM" id="Phobius"/>
    </source>
</evidence>
<keyword evidence="1" id="KW-0812">Transmembrane</keyword>
<dbReference type="OrthoDB" id="47760at2"/>
<accession>A0A0L0W8Z6</accession>
<feature type="transmembrane region" description="Helical" evidence="1">
    <location>
        <begin position="35"/>
        <end position="68"/>
    </location>
</feature>
<evidence type="ECO:0000313" key="2">
    <source>
        <dbReference type="EMBL" id="KNF07780.1"/>
    </source>
</evidence>
<dbReference type="AlphaFoldDB" id="A0A0L0W8Z6"/>
<dbReference type="InterPro" id="IPR035287">
    <property type="entry name" value="DUF5362"/>
</dbReference>
<gene>
    <name evidence="2" type="ORF">CLPU_12c00530</name>
</gene>
<dbReference type="EMBL" id="LGSS01000012">
    <property type="protein sequence ID" value="KNF07780.1"/>
    <property type="molecule type" value="Genomic_DNA"/>
</dbReference>
<keyword evidence="3" id="KW-1185">Reference proteome</keyword>
<sequence length="136" mass="14550">MNNVNGTDSSNNISGVNNTQINKEALSSLSSWSSFISIVTIISGILTCLGSIFTFGLSLIPGIITIILGVKLNNAKNSIRNYLNGNEAEINMIFENMKGYFKLQGILIIVGFVLVILGIIISVAFVGTFIEAFGTL</sequence>
<keyword evidence="1" id="KW-0472">Membrane</keyword>
<feature type="transmembrane region" description="Helical" evidence="1">
    <location>
        <begin position="106"/>
        <end position="130"/>
    </location>
</feature>
<evidence type="ECO:0008006" key="4">
    <source>
        <dbReference type="Google" id="ProtNLM"/>
    </source>
</evidence>
<proteinExistence type="predicted"/>
<protein>
    <recommendedName>
        <fullName evidence="4">DUF5362 domain-containing protein</fullName>
    </recommendedName>
</protein>
<dbReference type="RefSeq" id="WP_050355906.1">
    <property type="nucleotide sequence ID" value="NZ_LGSS01000012.1"/>
</dbReference>